<keyword evidence="3" id="KW-0413">Isomerase</keyword>
<evidence type="ECO:0000256" key="1">
    <source>
        <dbReference type="ARBA" id="ARBA00001933"/>
    </source>
</evidence>
<evidence type="ECO:0000256" key="2">
    <source>
        <dbReference type="ARBA" id="ARBA00022898"/>
    </source>
</evidence>
<dbReference type="InterPro" id="IPR029066">
    <property type="entry name" value="PLP-binding_barrel"/>
</dbReference>
<dbReference type="GO" id="GO:0008784">
    <property type="term" value="F:alanine racemase activity"/>
    <property type="evidence" value="ECO:0007669"/>
    <property type="project" value="TreeGrafter"/>
</dbReference>
<protein>
    <submittedName>
        <fullName evidence="5">Alanine racemase</fullName>
    </submittedName>
</protein>
<dbReference type="GO" id="GO:0030170">
    <property type="term" value="F:pyridoxal phosphate binding"/>
    <property type="evidence" value="ECO:0007669"/>
    <property type="project" value="TreeGrafter"/>
</dbReference>
<organism evidence="5 6">
    <name type="scientific">Clostridium beijerinckii</name>
    <name type="common">Clostridium MP</name>
    <dbReference type="NCBI Taxonomy" id="1520"/>
    <lineage>
        <taxon>Bacteria</taxon>
        <taxon>Bacillati</taxon>
        <taxon>Bacillota</taxon>
        <taxon>Clostridia</taxon>
        <taxon>Eubacteriales</taxon>
        <taxon>Clostridiaceae</taxon>
        <taxon>Clostridium</taxon>
    </lineage>
</organism>
<proteinExistence type="predicted"/>
<dbReference type="PANTHER" id="PTHR30511">
    <property type="entry name" value="ALANINE RACEMASE"/>
    <property type="match status" value="1"/>
</dbReference>
<comment type="cofactor">
    <cofactor evidence="1">
        <name>pyridoxal 5'-phosphate</name>
        <dbReference type="ChEBI" id="CHEBI:597326"/>
    </cofactor>
</comment>
<dbReference type="InterPro" id="IPR001608">
    <property type="entry name" value="Ala_racemase_N"/>
</dbReference>
<sequence>MSWIIRHTITPMVDNEEIIKALDKCAAEDNKIVNVYVKMNTGLNRYGIDPEEALDFIHKIYGSYSHVVVEGVYTHFQNPESDEEFTHKQIN</sequence>
<comment type="caution">
    <text evidence="5">The sequence shown here is derived from an EMBL/GenBank/DDBJ whole genome shotgun (WGS) entry which is preliminary data.</text>
</comment>
<evidence type="ECO:0000259" key="4">
    <source>
        <dbReference type="Pfam" id="PF01168"/>
    </source>
</evidence>
<evidence type="ECO:0000256" key="3">
    <source>
        <dbReference type="ARBA" id="ARBA00023235"/>
    </source>
</evidence>
<dbReference type="AlphaFoldDB" id="A0AAX0AXW9"/>
<accession>A0AAX0AXW9</accession>
<keyword evidence="2" id="KW-0663">Pyridoxal phosphate</keyword>
<reference evidence="5" key="1">
    <citation type="submission" date="2020-05" db="EMBL/GenBank/DDBJ databases">
        <authorList>
            <person name="Brown S."/>
            <person name="Huntemann M."/>
            <person name="Clum A."/>
            <person name="Spunde A."/>
            <person name="Palaniappan K."/>
            <person name="Ritter S."/>
            <person name="Mikhailova N."/>
            <person name="Chen I.-M."/>
            <person name="Stamatis D."/>
            <person name="Reddy T."/>
            <person name="O'Malley R."/>
            <person name="Daum C."/>
            <person name="Shapiro N."/>
            <person name="Ivanova N."/>
            <person name="Kyrpides N."/>
            <person name="Woyke T."/>
        </authorList>
    </citation>
    <scope>NUCLEOTIDE SEQUENCE</scope>
    <source>
        <strain evidence="5">DJ080</strain>
    </source>
</reference>
<dbReference type="InterPro" id="IPR000821">
    <property type="entry name" value="Ala_racemase"/>
</dbReference>
<feature type="domain" description="Alanine racemase N-terminal" evidence="4">
    <location>
        <begin position="3"/>
        <end position="90"/>
    </location>
</feature>
<dbReference type="SUPFAM" id="SSF51419">
    <property type="entry name" value="PLP-binding barrel"/>
    <property type="match status" value="1"/>
</dbReference>
<evidence type="ECO:0000313" key="6">
    <source>
        <dbReference type="Proteomes" id="UP001193748"/>
    </source>
</evidence>
<evidence type="ECO:0000313" key="5">
    <source>
        <dbReference type="EMBL" id="NRT87932.1"/>
    </source>
</evidence>
<dbReference type="GO" id="GO:0005829">
    <property type="term" value="C:cytosol"/>
    <property type="evidence" value="ECO:0007669"/>
    <property type="project" value="TreeGrafter"/>
</dbReference>
<gene>
    <name evidence="5" type="ORF">B0H41_001611</name>
</gene>
<dbReference type="Pfam" id="PF01168">
    <property type="entry name" value="Ala_racemase_N"/>
    <property type="match status" value="1"/>
</dbReference>
<name>A0AAX0AXW9_CLOBE</name>
<dbReference type="Proteomes" id="UP001193748">
    <property type="component" value="Unassembled WGS sequence"/>
</dbReference>
<dbReference type="EMBL" id="JABSWW010000001">
    <property type="protein sequence ID" value="NRT87932.1"/>
    <property type="molecule type" value="Genomic_DNA"/>
</dbReference>
<reference evidence="5" key="2">
    <citation type="journal article" date="2022" name="Nat. Biotechnol.">
        <title>Carbon-negative production of acetone and isopropanol by gas fermentation at industrial pilot scale.</title>
        <authorList>
            <person name="Liew F.E."/>
            <person name="Nogle R."/>
            <person name="Abdalla T."/>
            <person name="Rasor B.J."/>
            <person name="Canter C."/>
            <person name="Jensen R.O."/>
            <person name="Wang L."/>
            <person name="Strutz J."/>
            <person name="Chirania P."/>
            <person name="De Tissera S."/>
            <person name="Mueller A.P."/>
            <person name="Ruan Z."/>
            <person name="Gao A."/>
            <person name="Tran L."/>
            <person name="Engle N.L."/>
            <person name="Bromley J.C."/>
            <person name="Daniell J."/>
            <person name="Conrado R."/>
            <person name="Tschaplinski T.J."/>
            <person name="Giannone R.J."/>
            <person name="Hettich R.L."/>
            <person name="Karim A.S."/>
            <person name="Simpson S.D."/>
            <person name="Brown S.D."/>
            <person name="Leang C."/>
            <person name="Jewett M.C."/>
            <person name="Kopke M."/>
        </authorList>
    </citation>
    <scope>NUCLEOTIDE SEQUENCE</scope>
    <source>
        <strain evidence="5">DJ080</strain>
    </source>
</reference>
<dbReference type="PANTHER" id="PTHR30511:SF0">
    <property type="entry name" value="ALANINE RACEMASE, CATABOLIC-RELATED"/>
    <property type="match status" value="1"/>
</dbReference>
<dbReference type="Gene3D" id="3.20.20.10">
    <property type="entry name" value="Alanine racemase"/>
    <property type="match status" value="1"/>
</dbReference>